<proteinExistence type="predicted"/>
<organism evidence="2 3">
    <name type="scientific">Mesorhizobium dulcispinae</name>
    <dbReference type="NCBI Taxonomy" id="3072316"/>
    <lineage>
        <taxon>Bacteria</taxon>
        <taxon>Pseudomonadati</taxon>
        <taxon>Pseudomonadota</taxon>
        <taxon>Alphaproteobacteria</taxon>
        <taxon>Hyphomicrobiales</taxon>
        <taxon>Phyllobacteriaceae</taxon>
        <taxon>Mesorhizobium</taxon>
    </lineage>
</organism>
<evidence type="ECO:0000313" key="2">
    <source>
        <dbReference type="EMBL" id="MDX8476745.1"/>
    </source>
</evidence>
<evidence type="ECO:0000256" key="1">
    <source>
        <dbReference type="SAM" id="MobiDB-lite"/>
    </source>
</evidence>
<keyword evidence="3" id="KW-1185">Reference proteome</keyword>
<dbReference type="EMBL" id="JAVIIZ010000042">
    <property type="protein sequence ID" value="MDX8476745.1"/>
    <property type="molecule type" value="Genomic_DNA"/>
</dbReference>
<protein>
    <submittedName>
        <fullName evidence="2">Uncharacterized protein</fullName>
    </submittedName>
</protein>
<evidence type="ECO:0000313" key="3">
    <source>
        <dbReference type="Proteomes" id="UP001271780"/>
    </source>
</evidence>
<dbReference type="Proteomes" id="UP001271780">
    <property type="component" value="Unassembled WGS sequence"/>
</dbReference>
<reference evidence="2 3" key="1">
    <citation type="submission" date="2023-08" db="EMBL/GenBank/DDBJ databases">
        <title>Implementing the SeqCode for naming new Mesorhizobium species isolated from Vachellia karroo root nodules.</title>
        <authorList>
            <person name="Van Lill M."/>
        </authorList>
    </citation>
    <scope>NUCLEOTIDE SEQUENCE [LARGE SCALE GENOMIC DNA]</scope>
    <source>
        <strain evidence="2 3">VK23A</strain>
    </source>
</reference>
<accession>A0ABU4XPS4</accession>
<dbReference type="RefSeq" id="WP_320319170.1">
    <property type="nucleotide sequence ID" value="NZ_JAVIIX010000040.1"/>
</dbReference>
<gene>
    <name evidence="2" type="ORF">RFM27_32350</name>
</gene>
<feature type="region of interest" description="Disordered" evidence="1">
    <location>
        <begin position="16"/>
        <end position="44"/>
    </location>
</feature>
<comment type="caution">
    <text evidence="2">The sequence shown here is derived from an EMBL/GenBank/DDBJ whole genome shotgun (WGS) entry which is preliminary data.</text>
</comment>
<name>A0ABU4XPS4_9HYPH</name>
<sequence length="59" mass="6412">MTTDLLNVLNTIRGFGQNQNKPLGASTDLTSDHNKQGAGYANSDDTVKKTLKDILKPHD</sequence>